<dbReference type="SUPFAM" id="SSF53850">
    <property type="entry name" value="Periplasmic binding protein-like II"/>
    <property type="match status" value="1"/>
</dbReference>
<feature type="domain" description="Solute-binding protein family 5" evidence="2">
    <location>
        <begin position="164"/>
        <end position="312"/>
    </location>
</feature>
<accession>A0AAN0Y631</accession>
<dbReference type="PANTHER" id="PTHR30290">
    <property type="entry name" value="PERIPLASMIC BINDING COMPONENT OF ABC TRANSPORTER"/>
    <property type="match status" value="1"/>
</dbReference>
<dbReference type="KEGG" id="vna:PN96_22755"/>
<dbReference type="PANTHER" id="PTHR30290:SF72">
    <property type="entry name" value="HTH-TYPE TRANSCRIPTIONAL REGULATOR SGRR"/>
    <property type="match status" value="1"/>
</dbReference>
<dbReference type="Pfam" id="PF00496">
    <property type="entry name" value="SBP_bac_5"/>
    <property type="match status" value="1"/>
</dbReference>
<gene>
    <name evidence="4" type="ORF">BA890_18250</name>
</gene>
<reference evidence="4 5" key="1">
    <citation type="submission" date="2016-07" db="EMBL/GenBank/DDBJ databases">
        <title>Developing Vibrio natriegens as a novel, fast-growing host for biotechnology.</title>
        <authorList>
            <person name="Weinstock M.T."/>
            <person name="Hesek E.D."/>
            <person name="Wilson C.M."/>
            <person name="Gibson D.G."/>
        </authorList>
    </citation>
    <scope>NUCLEOTIDE SEQUENCE [LARGE SCALE GENOMIC DNA]</scope>
    <source>
        <strain evidence="4 5">ATCC 14048</strain>
    </source>
</reference>
<dbReference type="AlphaFoldDB" id="A0AAN0Y631"/>
<evidence type="ECO:0000259" key="3">
    <source>
        <dbReference type="Pfam" id="PF12793"/>
    </source>
</evidence>
<dbReference type="Gene3D" id="3.40.190.10">
    <property type="entry name" value="Periplasmic binding protein-like II"/>
    <property type="match status" value="1"/>
</dbReference>
<keyword evidence="1" id="KW-0238">DNA-binding</keyword>
<dbReference type="InterPro" id="IPR039424">
    <property type="entry name" value="SBP_5"/>
</dbReference>
<sequence length="585" mass="67091">MSDLNLFRYYQRLMPFEVGKETKTTLHEIAELLFVSPRHARSLLAQMQQHEWLSWQPKAGRNHRSTLLMNVELSALKETLARERIKSGKYEKALSILDEDEAAFGRLLKTTSGASLQEGQLNIQLTYKRTFERVVPHQLQRSSERFLLRQIYCCLVASDNDGQVKAELAHHWRYDEAKYEWTFYLRPGLTFHNGSPIDADTVVSLFNKLKLLDYYEKDLAHVETITAPNPLKVIFTLNTPDLGFAGLISGVKYGIQPASQVNEANNRLVVGSGPFSVIEHNENRLKLQAFEGYYSCRVLTDQVTIWIVDDEKMENPSLSSNSELVEANTDDGACLHYMSMSDAQTYAANKRSRIEDGCLFALFNHRAKHALSLAQRRYIAELIQPKYLVEIMKSENIVFGSIPAFNLLPTWRPVLRPFGEETKLPKHISIAGYNYTALRRCARAISRQLESTGCKVETVMYSYRELSERARNGTLNETLVVTNINLDDNRHASAFSNFYTHTVLHNTLNQENAVWLDEQLERLRANTQLEDYLEALEPIASTLVSEYWIAPMFHHTQTLRFQGVLEDVALTNWGWPDIRSVWSAD</sequence>
<dbReference type="GO" id="GO:1904680">
    <property type="term" value="F:peptide transmembrane transporter activity"/>
    <property type="evidence" value="ECO:0007669"/>
    <property type="project" value="TreeGrafter"/>
</dbReference>
<dbReference type="EMBL" id="CP016346">
    <property type="protein sequence ID" value="ANQ14685.1"/>
    <property type="molecule type" value="Genomic_DNA"/>
</dbReference>
<evidence type="ECO:0000256" key="1">
    <source>
        <dbReference type="ARBA" id="ARBA00023125"/>
    </source>
</evidence>
<organism evidence="4 5">
    <name type="scientific">Vibrio natriegens NBRC 15636 = ATCC 14048 = DSM 759</name>
    <dbReference type="NCBI Taxonomy" id="1219067"/>
    <lineage>
        <taxon>Bacteria</taxon>
        <taxon>Pseudomonadati</taxon>
        <taxon>Pseudomonadota</taxon>
        <taxon>Gammaproteobacteria</taxon>
        <taxon>Vibrionales</taxon>
        <taxon>Vibrionaceae</taxon>
        <taxon>Vibrio</taxon>
    </lineage>
</organism>
<evidence type="ECO:0000259" key="2">
    <source>
        <dbReference type="Pfam" id="PF00496"/>
    </source>
</evidence>
<evidence type="ECO:0000313" key="4">
    <source>
        <dbReference type="EMBL" id="ANQ14685.1"/>
    </source>
</evidence>
<name>A0AAN0Y631_VIBNA</name>
<dbReference type="RefSeq" id="WP_020335322.1">
    <property type="nucleotide sequence ID" value="NZ_ATFJ01000036.1"/>
</dbReference>
<feature type="domain" description="Transcriptional regulator SgrR N-terminal HTH" evidence="3">
    <location>
        <begin position="7"/>
        <end position="119"/>
    </location>
</feature>
<dbReference type="Gene3D" id="3.10.105.10">
    <property type="entry name" value="Dipeptide-binding Protein, Domain 3"/>
    <property type="match status" value="1"/>
</dbReference>
<dbReference type="CDD" id="cd08507">
    <property type="entry name" value="PBP2_SgrR_like"/>
    <property type="match status" value="1"/>
</dbReference>
<dbReference type="GO" id="GO:0003677">
    <property type="term" value="F:DNA binding"/>
    <property type="evidence" value="ECO:0007669"/>
    <property type="project" value="UniProtKB-KW"/>
</dbReference>
<dbReference type="InterPro" id="IPR025370">
    <property type="entry name" value="SgrR_HTH_N"/>
</dbReference>
<protein>
    <submittedName>
        <fullName evidence="4">Transporter</fullName>
    </submittedName>
</protein>
<dbReference type="Proteomes" id="UP000092741">
    <property type="component" value="Chromosome 2"/>
</dbReference>
<dbReference type="GeneID" id="70915673"/>
<dbReference type="Pfam" id="PF12793">
    <property type="entry name" value="SgrR_N"/>
    <property type="match status" value="1"/>
</dbReference>
<evidence type="ECO:0000313" key="5">
    <source>
        <dbReference type="Proteomes" id="UP000092741"/>
    </source>
</evidence>
<proteinExistence type="predicted"/>
<dbReference type="InterPro" id="IPR000914">
    <property type="entry name" value="SBP_5_dom"/>
</dbReference>
<keyword evidence="5" id="KW-1185">Reference proteome</keyword>
<dbReference type="GO" id="GO:0015833">
    <property type="term" value="P:peptide transport"/>
    <property type="evidence" value="ECO:0007669"/>
    <property type="project" value="TreeGrafter"/>
</dbReference>